<dbReference type="Proteomes" id="UP000077202">
    <property type="component" value="Unassembled WGS sequence"/>
</dbReference>
<dbReference type="InterPro" id="IPR011043">
    <property type="entry name" value="Gal_Oxase/kelch_b-propeller"/>
</dbReference>
<evidence type="ECO:0000256" key="1">
    <source>
        <dbReference type="SAM" id="MobiDB-lite"/>
    </source>
</evidence>
<reference evidence="3" key="1">
    <citation type="submission" date="2016-03" db="EMBL/GenBank/DDBJ databases">
        <title>Mechanisms controlling the formation of the plant cell surface in tip-growing cells are functionally conserved among land plants.</title>
        <authorList>
            <person name="Honkanen S."/>
            <person name="Jones V.A."/>
            <person name="Morieri G."/>
            <person name="Champion C."/>
            <person name="Hetherington A.J."/>
            <person name="Kelly S."/>
            <person name="Saint-Marcoux D."/>
            <person name="Proust H."/>
            <person name="Prescott H."/>
            <person name="Dolan L."/>
        </authorList>
    </citation>
    <scope>NUCLEOTIDE SEQUENCE [LARGE SCALE GENOMIC DNA]</scope>
    <source>
        <tissue evidence="3">Whole gametophyte</tissue>
    </source>
</reference>
<organism evidence="3 4">
    <name type="scientific">Marchantia polymorpha subsp. ruderalis</name>
    <dbReference type="NCBI Taxonomy" id="1480154"/>
    <lineage>
        <taxon>Eukaryota</taxon>
        <taxon>Viridiplantae</taxon>
        <taxon>Streptophyta</taxon>
        <taxon>Embryophyta</taxon>
        <taxon>Marchantiophyta</taxon>
        <taxon>Marchantiopsida</taxon>
        <taxon>Marchantiidae</taxon>
        <taxon>Marchantiales</taxon>
        <taxon>Marchantiaceae</taxon>
        <taxon>Marchantia</taxon>
    </lineage>
</organism>
<feature type="domain" description="F-box" evidence="2">
    <location>
        <begin position="40"/>
        <end position="84"/>
    </location>
</feature>
<evidence type="ECO:0000313" key="3">
    <source>
        <dbReference type="EMBL" id="OAE33664.1"/>
    </source>
</evidence>
<keyword evidence="4" id="KW-1185">Reference proteome</keyword>
<dbReference type="Gene3D" id="1.20.1280.50">
    <property type="match status" value="1"/>
</dbReference>
<accession>A0A176WLC5</accession>
<protein>
    <recommendedName>
        <fullName evidence="2">F-box domain-containing protein</fullName>
    </recommendedName>
</protein>
<sequence>MYSTGLAVKQIADDRHIRHPLWFVLAMVLETEESPPGDPWETLPIEILIKVLRDHGLPVSTLVECRLVSKNWMGIVDGPDLRNKIWNKTVIVYDASTDGTAYFCCSDQWITRHITFASNLLVAADGGLLCFNKNLSTEFVLYNPVPDKFLTLNVPHAIPTVIDGMMKYMVVGLVVDPYTKHFWLLLGGILLLDERRSLIYDSETDTWSWVTHPFPPFNYRMEYNWRSVKGVECDGFLHWLVWDPRYLIKALLMFDLEEEKWYVLLEKVEMDKPRSLQMAAYEGHVCLLAMDWLPADGEFDYRSYRGAFLRNPVVRAMDRALIGRTRDLWVGGEGRPFHLYTAGGSDAFFVFDEEYDDLEVAKYWAQFDVMFFLPDPPFREDHEFRFWRILPPESHDPWCAIIPTPGVNAELEWVTQPQEELLEDSWGEDSPEAQAGGEEVQEGPGNEEAVALPGETWQL</sequence>
<dbReference type="PANTHER" id="PTHR31672">
    <property type="entry name" value="BNACNNG10540D PROTEIN"/>
    <property type="match status" value="1"/>
</dbReference>
<proteinExistence type="predicted"/>
<feature type="compositionally biased region" description="Acidic residues" evidence="1">
    <location>
        <begin position="422"/>
        <end position="431"/>
    </location>
</feature>
<feature type="region of interest" description="Disordered" evidence="1">
    <location>
        <begin position="422"/>
        <end position="459"/>
    </location>
</feature>
<comment type="caution">
    <text evidence="3">The sequence shown here is derived from an EMBL/GenBank/DDBJ whole genome shotgun (WGS) entry which is preliminary data.</text>
</comment>
<name>A0A176WLC5_MARPO</name>
<dbReference type="AlphaFoldDB" id="A0A176WLC5"/>
<dbReference type="Pfam" id="PF12937">
    <property type="entry name" value="F-box-like"/>
    <property type="match status" value="1"/>
</dbReference>
<evidence type="ECO:0000313" key="4">
    <source>
        <dbReference type="Proteomes" id="UP000077202"/>
    </source>
</evidence>
<dbReference type="InterPro" id="IPR001810">
    <property type="entry name" value="F-box_dom"/>
</dbReference>
<dbReference type="SUPFAM" id="SSF50965">
    <property type="entry name" value="Galactose oxidase, central domain"/>
    <property type="match status" value="1"/>
</dbReference>
<evidence type="ECO:0000259" key="2">
    <source>
        <dbReference type="Pfam" id="PF12937"/>
    </source>
</evidence>
<dbReference type="InterPro" id="IPR050796">
    <property type="entry name" value="SCF_F-box_component"/>
</dbReference>
<dbReference type="EMBL" id="LVLJ01000592">
    <property type="protein sequence ID" value="OAE33664.1"/>
    <property type="molecule type" value="Genomic_DNA"/>
</dbReference>
<dbReference type="SUPFAM" id="SSF81383">
    <property type="entry name" value="F-box domain"/>
    <property type="match status" value="1"/>
</dbReference>
<dbReference type="PANTHER" id="PTHR31672:SF2">
    <property type="entry name" value="F-BOX DOMAIN-CONTAINING PROTEIN"/>
    <property type="match status" value="1"/>
</dbReference>
<feature type="compositionally biased region" description="Low complexity" evidence="1">
    <location>
        <begin position="432"/>
        <end position="444"/>
    </location>
</feature>
<dbReference type="InterPro" id="IPR036047">
    <property type="entry name" value="F-box-like_dom_sf"/>
</dbReference>
<gene>
    <name evidence="3" type="ORF">AXG93_4689s1510</name>
</gene>